<dbReference type="PROSITE" id="PS50890">
    <property type="entry name" value="PUA"/>
    <property type="match status" value="1"/>
</dbReference>
<dbReference type="Proteomes" id="UP000034320">
    <property type="component" value="Unassembled WGS sequence"/>
</dbReference>
<dbReference type="GO" id="GO:0015833">
    <property type="term" value="P:peptide transport"/>
    <property type="evidence" value="ECO:0007669"/>
    <property type="project" value="TreeGrafter"/>
</dbReference>
<dbReference type="EMBL" id="LCDD01000018">
    <property type="protein sequence ID" value="KKS46365.1"/>
    <property type="molecule type" value="Genomic_DNA"/>
</dbReference>
<dbReference type="PIRSF" id="PIRSF002741">
    <property type="entry name" value="MppA"/>
    <property type="match status" value="1"/>
</dbReference>
<keyword evidence="4" id="KW-0812">Transmembrane</keyword>
<evidence type="ECO:0000256" key="2">
    <source>
        <dbReference type="ARBA" id="ARBA00022448"/>
    </source>
</evidence>
<reference evidence="6 7" key="1">
    <citation type="journal article" date="2015" name="Nature">
        <title>rRNA introns, odd ribosomes, and small enigmatic genomes across a large radiation of phyla.</title>
        <authorList>
            <person name="Brown C.T."/>
            <person name="Hug L.A."/>
            <person name="Thomas B.C."/>
            <person name="Sharon I."/>
            <person name="Castelle C.J."/>
            <person name="Singh A."/>
            <person name="Wilkins M.J."/>
            <person name="Williams K.H."/>
            <person name="Banfield J.F."/>
        </authorList>
    </citation>
    <scope>NUCLEOTIDE SEQUENCE [LARGE SCALE GENOMIC DNA]</scope>
</reference>
<dbReference type="Gene3D" id="3.40.190.10">
    <property type="entry name" value="Periplasmic binding protein-like II"/>
    <property type="match status" value="1"/>
</dbReference>
<dbReference type="Gene3D" id="3.90.76.10">
    <property type="entry name" value="Dipeptide-binding Protein, Domain 1"/>
    <property type="match status" value="1"/>
</dbReference>
<keyword evidence="4" id="KW-1133">Transmembrane helix</keyword>
<proteinExistence type="inferred from homology"/>
<dbReference type="PANTHER" id="PTHR30290">
    <property type="entry name" value="PERIPLASMIC BINDING COMPONENT OF ABC TRANSPORTER"/>
    <property type="match status" value="1"/>
</dbReference>
<sequence>MRKHLLYWVFFTQTFLKRHTKQIVFAALTGFLITLFTFQVYPYLSMRLERKHYRIGIIGNYNINNLPLSIQNKISFGLTAILPNGEATEAASLSYTVENRLIYKFKLKPNLKWHDGKQLTAGDINYRIKGAELKALDNYTLEINLKEPYAPLPIILSQPLFREKLNGLGLYKVVRLIKVPGSDQIAEMTIVPELRELASETYRFYTTKKDAILAFKLGEIDILEDLDSIGELENWKNLVISEKTLYNQVITLFYNLKKTEFKEKEVRQAFSYAIPPFGTYEKAASPISPFSWAYSQKIRLYQYDEETARKILSKSPLATSSANLVLTAPISMLSLAQHLVDAWAKVGVPVRIKVDSGIPGEYQFLLRTLPIPPDPDQYHLWQSTAENTNLANYSSAKIDKLLEDGRKTLDIEVRKKIYADFQFYLVDDAPAIFLYYPKSYQVTRK</sequence>
<keyword evidence="4" id="KW-0472">Membrane</keyword>
<dbReference type="GO" id="GO:0043190">
    <property type="term" value="C:ATP-binding cassette (ABC) transporter complex"/>
    <property type="evidence" value="ECO:0007669"/>
    <property type="project" value="InterPro"/>
</dbReference>
<dbReference type="Gene3D" id="3.10.105.10">
    <property type="entry name" value="Dipeptide-binding Protein, Domain 3"/>
    <property type="match status" value="1"/>
</dbReference>
<dbReference type="InterPro" id="IPR000914">
    <property type="entry name" value="SBP_5_dom"/>
</dbReference>
<evidence type="ECO:0000313" key="7">
    <source>
        <dbReference type="Proteomes" id="UP000034320"/>
    </source>
</evidence>
<dbReference type="CDD" id="cd00995">
    <property type="entry name" value="PBP2_NikA_DppA_OppA_like"/>
    <property type="match status" value="1"/>
</dbReference>
<accession>A0A0G0ZCA1</accession>
<organism evidence="6 7">
    <name type="scientific">Candidatus Gottesmanbacteria bacterium GW2011_GWA2_42_18</name>
    <dbReference type="NCBI Taxonomy" id="1618442"/>
    <lineage>
        <taxon>Bacteria</taxon>
        <taxon>Candidatus Gottesmaniibacteriota</taxon>
    </lineage>
</organism>
<evidence type="ECO:0000259" key="5">
    <source>
        <dbReference type="Pfam" id="PF00496"/>
    </source>
</evidence>
<feature type="domain" description="Solute-binding protein family 5" evidence="5">
    <location>
        <begin position="94"/>
        <end position="357"/>
    </location>
</feature>
<dbReference type="GO" id="GO:1904680">
    <property type="term" value="F:peptide transmembrane transporter activity"/>
    <property type="evidence" value="ECO:0007669"/>
    <property type="project" value="TreeGrafter"/>
</dbReference>
<dbReference type="Pfam" id="PF00496">
    <property type="entry name" value="SBP_bac_5"/>
    <property type="match status" value="1"/>
</dbReference>
<dbReference type="PANTHER" id="PTHR30290:SF9">
    <property type="entry name" value="OLIGOPEPTIDE-BINDING PROTEIN APPA"/>
    <property type="match status" value="1"/>
</dbReference>
<keyword evidence="3" id="KW-0732">Signal</keyword>
<evidence type="ECO:0000256" key="4">
    <source>
        <dbReference type="SAM" id="Phobius"/>
    </source>
</evidence>
<protein>
    <submittedName>
        <fullName evidence="6">ABC-type transporter, periplasmic subunit</fullName>
    </submittedName>
</protein>
<dbReference type="GO" id="GO:0042597">
    <property type="term" value="C:periplasmic space"/>
    <property type="evidence" value="ECO:0007669"/>
    <property type="project" value="UniProtKB-ARBA"/>
</dbReference>
<evidence type="ECO:0000256" key="3">
    <source>
        <dbReference type="ARBA" id="ARBA00022729"/>
    </source>
</evidence>
<evidence type="ECO:0000256" key="1">
    <source>
        <dbReference type="ARBA" id="ARBA00005695"/>
    </source>
</evidence>
<dbReference type="InterPro" id="IPR030678">
    <property type="entry name" value="Peptide/Ni-bd"/>
</dbReference>
<comment type="caution">
    <text evidence="6">The sequence shown here is derived from an EMBL/GenBank/DDBJ whole genome shotgun (WGS) entry which is preliminary data.</text>
</comment>
<comment type="similarity">
    <text evidence="1">Belongs to the bacterial solute-binding protein 5 family.</text>
</comment>
<dbReference type="InterPro" id="IPR039424">
    <property type="entry name" value="SBP_5"/>
</dbReference>
<feature type="transmembrane region" description="Helical" evidence="4">
    <location>
        <begin position="23"/>
        <end position="44"/>
    </location>
</feature>
<evidence type="ECO:0000313" key="6">
    <source>
        <dbReference type="EMBL" id="KKS46365.1"/>
    </source>
</evidence>
<gene>
    <name evidence="6" type="ORF">UV09_C0018G0041</name>
</gene>
<dbReference type="AlphaFoldDB" id="A0A0G0ZCA1"/>
<keyword evidence="2" id="KW-0813">Transport</keyword>
<dbReference type="SUPFAM" id="SSF53850">
    <property type="entry name" value="Periplasmic binding protein-like II"/>
    <property type="match status" value="1"/>
</dbReference>
<name>A0A0G0ZCA1_9BACT</name>